<dbReference type="InterPro" id="IPR036736">
    <property type="entry name" value="ACP-like_sf"/>
</dbReference>
<dbReference type="InterPro" id="IPR009081">
    <property type="entry name" value="PP-bd_ACP"/>
</dbReference>
<keyword evidence="5" id="KW-1185">Reference proteome</keyword>
<reference evidence="2 4" key="1">
    <citation type="submission" date="2015-03" db="EMBL/GenBank/DDBJ databases">
        <authorList>
            <person name="Urmite Genomes"/>
        </authorList>
    </citation>
    <scope>NUCLEOTIDE SEQUENCE [LARGE SCALE GENOMIC DNA]</scope>
    <source>
        <strain evidence="2 4">CSUR P1491</strain>
    </source>
</reference>
<evidence type="ECO:0000313" key="2">
    <source>
        <dbReference type="EMBL" id="CQD10130.1"/>
    </source>
</evidence>
<evidence type="ECO:0000313" key="4">
    <source>
        <dbReference type="Proteomes" id="UP000199251"/>
    </source>
</evidence>
<dbReference type="EMBL" id="CP092423">
    <property type="protein sequence ID" value="ULP43948.1"/>
    <property type="molecule type" value="Genomic_DNA"/>
</dbReference>
<gene>
    <name evidence="2" type="ORF">BN1232_01856</name>
    <name evidence="3" type="ORF">MJO58_08405</name>
</gene>
<proteinExistence type="predicted"/>
<dbReference type="Proteomes" id="UP000199251">
    <property type="component" value="Unassembled WGS sequence"/>
</dbReference>
<name>A0A0E4GWM3_MYCLN</name>
<dbReference type="STRING" id="141349.BN1232_01856"/>
<evidence type="ECO:0000313" key="5">
    <source>
        <dbReference type="Proteomes" id="UP001055171"/>
    </source>
</evidence>
<dbReference type="RefSeq" id="WP_090601075.1">
    <property type="nucleotide sequence ID" value="NZ_CP092423.2"/>
</dbReference>
<dbReference type="Proteomes" id="UP001055171">
    <property type="component" value="Chromosome"/>
</dbReference>
<evidence type="ECO:0000259" key="1">
    <source>
        <dbReference type="PROSITE" id="PS50075"/>
    </source>
</evidence>
<protein>
    <submittedName>
        <fullName evidence="2">Acyl carrier protein</fullName>
    </submittedName>
</protein>
<evidence type="ECO:0000313" key="3">
    <source>
        <dbReference type="EMBL" id="ULP43948.1"/>
    </source>
</evidence>
<reference evidence="3" key="2">
    <citation type="submission" date="2022-08" db="EMBL/GenBank/DDBJ databases">
        <title>Complete genome sequence of 14 non-tuberculosis mycobacteria type-strains.</title>
        <authorList>
            <person name="Igarashi Y."/>
            <person name="Osugi A."/>
            <person name="Mitarai S."/>
        </authorList>
    </citation>
    <scope>NUCLEOTIDE SEQUENCE</scope>
    <source>
        <strain evidence="3">ATCC 51985</strain>
    </source>
</reference>
<dbReference type="SUPFAM" id="SSF47336">
    <property type="entry name" value="ACP-like"/>
    <property type="match status" value="1"/>
</dbReference>
<sequence length="83" mass="9107">MSSVNDSVVSIVTRLAPDRMAPVTGDSHLVDDLGYDSARKMELVATLESHLKMRLEDPETPIDTVREVVEWVNANIADQAVAD</sequence>
<dbReference type="Gene3D" id="1.10.1200.10">
    <property type="entry name" value="ACP-like"/>
    <property type="match status" value="1"/>
</dbReference>
<dbReference type="PROSITE" id="PS50075">
    <property type="entry name" value="CARRIER"/>
    <property type="match status" value="1"/>
</dbReference>
<dbReference type="OrthoDB" id="3395446at2"/>
<feature type="domain" description="Carrier" evidence="1">
    <location>
        <begin position="2"/>
        <end position="79"/>
    </location>
</feature>
<dbReference type="AlphaFoldDB" id="A0A0E4GWM3"/>
<dbReference type="EMBL" id="CTEE01000001">
    <property type="protein sequence ID" value="CQD10130.1"/>
    <property type="molecule type" value="Genomic_DNA"/>
</dbReference>
<accession>A0A0E4GWM3</accession>
<organism evidence="2 4">
    <name type="scientific">Mycobacterium lentiflavum</name>
    <dbReference type="NCBI Taxonomy" id="141349"/>
    <lineage>
        <taxon>Bacteria</taxon>
        <taxon>Bacillati</taxon>
        <taxon>Actinomycetota</taxon>
        <taxon>Actinomycetes</taxon>
        <taxon>Mycobacteriales</taxon>
        <taxon>Mycobacteriaceae</taxon>
        <taxon>Mycobacterium</taxon>
        <taxon>Mycobacterium simiae complex</taxon>
    </lineage>
</organism>